<evidence type="ECO:0000313" key="1">
    <source>
        <dbReference type="EMBL" id="KNC96878.1"/>
    </source>
</evidence>
<keyword evidence="2" id="KW-1185">Reference proteome</keyword>
<gene>
    <name evidence="1" type="ORF">SPPG_07708</name>
</gene>
<name>A0A0L0H852_SPIPD</name>
<sequence>MLRSFLGSLWRPVKGLGHPLQGRLARPWEATEVSVSQGYSSSGIPSPSSSRLLQVARRTVLHQLFLRAGVTQKAAPQLPLLPYSHLLDALRSVFPGIARKMATQNITSTAWALPKNTSAFRGRFYTGRGPIGQAPPFGRIFPAQNTMFGAYSTRGFTQGSRQFGGRRNFTTGFGQQTFQSHGPSVSNSFAGFKVLPGAVTEEMKDKNGMGDDLKARLRARVTRTPKRRLVPKAVKSIRPARLGVLLKRAVDVEPAGLGAAVENTGTAVVVRTAKKVVTKRSPVQVNPASSKAVSVSMSIFLYGPPAWEMDSISRAGSQNLTVALITEIRSLARLHKDHLTATAIILEKLLQSGLRDLHVREEEGGTYELIVAFPTGLSLTDVVDYLLVMGIDPCSPHFKLEEHQLKSDMPRRQEPAMNGVNFPWPAAHSCTSSLDSHHVSDNLPADASAFLSMVESLISASEQFGSGSRGTVK</sequence>
<dbReference type="EMBL" id="KQ257466">
    <property type="protein sequence ID" value="KNC96878.1"/>
    <property type="molecule type" value="Genomic_DNA"/>
</dbReference>
<dbReference type="GeneID" id="27690905"/>
<dbReference type="InParanoid" id="A0A0L0H852"/>
<proteinExistence type="predicted"/>
<dbReference type="VEuPathDB" id="FungiDB:SPPG_07708"/>
<dbReference type="AlphaFoldDB" id="A0A0L0H852"/>
<protein>
    <submittedName>
        <fullName evidence="1">Uncharacterized protein</fullName>
    </submittedName>
</protein>
<dbReference type="RefSeq" id="XP_016604918.1">
    <property type="nucleotide sequence ID" value="XM_016755865.1"/>
</dbReference>
<evidence type="ECO:0000313" key="2">
    <source>
        <dbReference type="Proteomes" id="UP000053201"/>
    </source>
</evidence>
<accession>A0A0L0H852</accession>
<dbReference type="eggNOG" id="ENOG502SFIF">
    <property type="taxonomic scope" value="Eukaryota"/>
</dbReference>
<organism evidence="1 2">
    <name type="scientific">Spizellomyces punctatus (strain DAOM BR117)</name>
    <dbReference type="NCBI Taxonomy" id="645134"/>
    <lineage>
        <taxon>Eukaryota</taxon>
        <taxon>Fungi</taxon>
        <taxon>Fungi incertae sedis</taxon>
        <taxon>Chytridiomycota</taxon>
        <taxon>Chytridiomycota incertae sedis</taxon>
        <taxon>Chytridiomycetes</taxon>
        <taxon>Spizellomycetales</taxon>
        <taxon>Spizellomycetaceae</taxon>
        <taxon>Spizellomyces</taxon>
    </lineage>
</organism>
<dbReference type="OrthoDB" id="2123125at2759"/>
<reference evidence="1 2" key="1">
    <citation type="submission" date="2009-08" db="EMBL/GenBank/DDBJ databases">
        <title>The Genome Sequence of Spizellomyces punctatus strain DAOM BR117.</title>
        <authorList>
            <consortium name="The Broad Institute Genome Sequencing Platform"/>
            <person name="Russ C."/>
            <person name="Cuomo C."/>
            <person name="Shea T."/>
            <person name="Young S.K."/>
            <person name="Zeng Q."/>
            <person name="Koehrsen M."/>
            <person name="Haas B."/>
            <person name="Borodovsky M."/>
            <person name="Guigo R."/>
            <person name="Alvarado L."/>
            <person name="Berlin A."/>
            <person name="Bochicchio J."/>
            <person name="Borenstein D."/>
            <person name="Chapman S."/>
            <person name="Chen Z."/>
            <person name="Engels R."/>
            <person name="Freedman E."/>
            <person name="Gellesch M."/>
            <person name="Goldberg J."/>
            <person name="Griggs A."/>
            <person name="Gujja S."/>
            <person name="Heiman D."/>
            <person name="Hepburn T."/>
            <person name="Howarth C."/>
            <person name="Jen D."/>
            <person name="Larson L."/>
            <person name="Lewis B."/>
            <person name="Mehta T."/>
            <person name="Park D."/>
            <person name="Pearson M."/>
            <person name="Roberts A."/>
            <person name="Saif S."/>
            <person name="Shenoy N."/>
            <person name="Sisk P."/>
            <person name="Stolte C."/>
            <person name="Sykes S."/>
            <person name="Thomson T."/>
            <person name="Walk T."/>
            <person name="White J."/>
            <person name="Yandava C."/>
            <person name="Burger G."/>
            <person name="Gray M.W."/>
            <person name="Holland P.W.H."/>
            <person name="King N."/>
            <person name="Lang F.B.F."/>
            <person name="Roger A.J."/>
            <person name="Ruiz-Trillo I."/>
            <person name="Lander E."/>
            <person name="Nusbaum C."/>
        </authorList>
    </citation>
    <scope>NUCLEOTIDE SEQUENCE [LARGE SCALE GENOMIC DNA]</scope>
    <source>
        <strain evidence="1 2">DAOM BR117</strain>
    </source>
</reference>
<dbReference type="Proteomes" id="UP000053201">
    <property type="component" value="Unassembled WGS sequence"/>
</dbReference>